<protein>
    <submittedName>
        <fullName evidence="1">Uncharacterized protein</fullName>
    </submittedName>
</protein>
<accession>A0A9Q5JFL6</accession>
<comment type="caution">
    <text evidence="1">The sequence shown here is derived from an EMBL/GenBank/DDBJ whole genome shotgun (WGS) entry which is preliminary data.</text>
</comment>
<dbReference type="AlphaFoldDB" id="A0A9Q5JFL6"/>
<reference evidence="2" key="1">
    <citation type="submission" date="2016-09" db="EMBL/GenBank/DDBJ databases">
        <title>Draft genome sequence of a novel species of the family Streptococcaceae isolated from flowers.</title>
        <authorList>
            <person name="Chuah L.-O."/>
            <person name="Yap K.-P."/>
            <person name="Thong K.L."/>
            <person name="Liong M.T."/>
            <person name="Ahmad R."/>
            <person name="Rusul G."/>
        </authorList>
    </citation>
    <scope>NUCLEOTIDE SEQUENCE [LARGE SCALE GENOMIC DNA]</scope>
    <source>
        <strain evidence="2">HibF3</strain>
    </source>
</reference>
<gene>
    <name evidence="1" type="ORF">BG262_06065</name>
</gene>
<keyword evidence="2" id="KW-1185">Reference proteome</keyword>
<dbReference type="Proteomes" id="UP000177273">
    <property type="component" value="Unassembled WGS sequence"/>
</dbReference>
<evidence type="ECO:0000313" key="1">
    <source>
        <dbReference type="EMBL" id="OFI46047.1"/>
    </source>
</evidence>
<sequence length="532" mass="62312">MQETDYINWWEATKETGLEEVKETFVDLFSKADFIPSIYHPILYKYLRNSQMKHWDKELFSFSQEKIQEIENSIGTEKMTITLLSNFHLLSNAYQNLLDLEERIMLMNRFKGSEELKAKIFSINIYNDLLNTVFGELLKLFIEFESEKDGKNLFQKTLTPQIDFLSSPKRGYQKITDLADSNIRNAISHGGVKASGSKMSFSYRKGSQHLQHESTVFDFKDSLLQLFDGVSAIILSWFGYLCEENISYNEVYGNDSVHDDTSHFFEKLSMSTLFTTCDKVYQLDIDNETGKRQHINVEFIGTDLDINSRIFLGIYTAERVFQLRQLALEDTIMVSFKSPKVANSFFTVDCSVINDLSNGKIDTEEASQIIWKSKNILMFPINDEDRNEFEDNFRYYPDIENDDFYITEIEDISFDDQKRFKAVAYLKRAKRPNHVKNAVSEIINLIKPLENYGFSSNKVKHGKMDADIIYLVLYKKEVRRGKDRALLPNNDNFIAQIQYDIDMKFPINNSFVDKYLKKRHEKTIQYNWNPNF</sequence>
<dbReference type="RefSeq" id="WP_070788517.1">
    <property type="nucleotide sequence ID" value="NZ_MKIQ01000029.1"/>
</dbReference>
<proteinExistence type="predicted"/>
<dbReference type="EMBL" id="MKIQ01000029">
    <property type="protein sequence ID" value="OFI46047.1"/>
    <property type="molecule type" value="Genomic_DNA"/>
</dbReference>
<evidence type="ECO:0000313" key="2">
    <source>
        <dbReference type="Proteomes" id="UP000177273"/>
    </source>
</evidence>
<organism evidence="1 2">
    <name type="scientific">Floricoccus penangensis</name>
    <dbReference type="NCBI Taxonomy" id="1859475"/>
    <lineage>
        <taxon>Bacteria</taxon>
        <taxon>Bacillati</taxon>
        <taxon>Bacillota</taxon>
        <taxon>Bacilli</taxon>
        <taxon>Lactobacillales</taxon>
        <taxon>Streptococcaceae</taxon>
        <taxon>Floricoccus</taxon>
    </lineage>
</organism>
<name>A0A9Q5JFL6_9LACT</name>
<dbReference type="OrthoDB" id="2986873at2"/>